<proteinExistence type="predicted"/>
<name>U7VF14_9FUSO</name>
<dbReference type="Proteomes" id="UP000017081">
    <property type="component" value="Unassembled WGS sequence"/>
</dbReference>
<keyword evidence="3" id="KW-1185">Reference proteome</keyword>
<evidence type="ECO:0000313" key="2">
    <source>
        <dbReference type="EMBL" id="ERT69413.1"/>
    </source>
</evidence>
<protein>
    <submittedName>
        <fullName evidence="2">Uncharacterized protein</fullName>
    </submittedName>
</protein>
<evidence type="ECO:0000313" key="3">
    <source>
        <dbReference type="Proteomes" id="UP000017081"/>
    </source>
</evidence>
<dbReference type="HOGENOM" id="CLU_3023662_0_0_0"/>
<feature type="chain" id="PRO_5004688730" evidence="1">
    <location>
        <begin position="22"/>
        <end position="55"/>
    </location>
</feature>
<gene>
    <name evidence="2" type="ORF">HMPREF0202_00683</name>
</gene>
<evidence type="ECO:0000256" key="1">
    <source>
        <dbReference type="SAM" id="SignalP"/>
    </source>
</evidence>
<dbReference type="AlphaFoldDB" id="U7VF14"/>
<dbReference type="EMBL" id="AXZF01000026">
    <property type="protein sequence ID" value="ERT69413.1"/>
    <property type="molecule type" value="Genomic_DNA"/>
</dbReference>
<keyword evidence="1" id="KW-0732">Signal</keyword>
<dbReference type="PROSITE" id="PS51257">
    <property type="entry name" value="PROKAR_LIPOPROTEIN"/>
    <property type="match status" value="1"/>
</dbReference>
<feature type="signal peptide" evidence="1">
    <location>
        <begin position="1"/>
        <end position="21"/>
    </location>
</feature>
<reference evidence="2 3" key="1">
    <citation type="submission" date="2013-08" db="EMBL/GenBank/DDBJ databases">
        <authorList>
            <person name="Weinstock G."/>
            <person name="Sodergren E."/>
            <person name="Wylie T."/>
            <person name="Fulton L."/>
            <person name="Fulton R."/>
            <person name="Fronick C."/>
            <person name="O'Laughlin M."/>
            <person name="Godfrey J."/>
            <person name="Miner T."/>
            <person name="Herter B."/>
            <person name="Appelbaum E."/>
            <person name="Cordes M."/>
            <person name="Lek S."/>
            <person name="Wollam A."/>
            <person name="Pepin K.H."/>
            <person name="Palsikar V.B."/>
            <person name="Mitreva M."/>
            <person name="Wilson R.K."/>
        </authorList>
    </citation>
    <scope>NUCLEOTIDE SEQUENCE [LARGE SCALE GENOMIC DNA]</scope>
    <source>
        <strain evidence="2 3">ATCC BAA-474</strain>
    </source>
</reference>
<sequence length="55" mass="5980">MKKVVLASVFFSLFFIGCSSSEPQPEPVVEEVVVVEPVVVGKEVIVAPVLDKQSY</sequence>
<accession>U7VF14</accession>
<dbReference type="RefSeq" id="WP_023050229.1">
    <property type="nucleotide sequence ID" value="NZ_CP173062.2"/>
</dbReference>
<organism evidence="2 3">
    <name type="scientific">Cetobacterium somerae ATCC BAA-474</name>
    <dbReference type="NCBI Taxonomy" id="1319815"/>
    <lineage>
        <taxon>Bacteria</taxon>
        <taxon>Fusobacteriati</taxon>
        <taxon>Fusobacteriota</taxon>
        <taxon>Fusobacteriia</taxon>
        <taxon>Fusobacteriales</taxon>
        <taxon>Fusobacteriaceae</taxon>
        <taxon>Cetobacterium</taxon>
    </lineage>
</organism>
<comment type="caution">
    <text evidence="2">The sequence shown here is derived from an EMBL/GenBank/DDBJ whole genome shotgun (WGS) entry which is preliminary data.</text>
</comment>